<keyword evidence="5 8" id="KW-0732">Signal</keyword>
<proteinExistence type="predicted"/>
<organism evidence="9 10">
    <name type="scientific">Muribaculum gordoncarteri</name>
    <dbReference type="NCBI Taxonomy" id="2530390"/>
    <lineage>
        <taxon>Bacteria</taxon>
        <taxon>Pseudomonadati</taxon>
        <taxon>Bacteroidota</taxon>
        <taxon>Bacteroidia</taxon>
        <taxon>Bacteroidales</taxon>
        <taxon>Muribaculaceae</taxon>
        <taxon>Muribaculum</taxon>
    </lineage>
</organism>
<evidence type="ECO:0008006" key="11">
    <source>
        <dbReference type="Google" id="ProtNLM"/>
    </source>
</evidence>
<dbReference type="GO" id="GO:0044718">
    <property type="term" value="P:siderophore transmembrane transport"/>
    <property type="evidence" value="ECO:0007669"/>
    <property type="project" value="TreeGrafter"/>
</dbReference>
<dbReference type="AlphaFoldDB" id="A0A4P7VQU7"/>
<evidence type="ECO:0000256" key="4">
    <source>
        <dbReference type="ARBA" id="ARBA00022692"/>
    </source>
</evidence>
<dbReference type="InterPro" id="IPR039426">
    <property type="entry name" value="TonB-dep_rcpt-like"/>
</dbReference>
<evidence type="ECO:0000256" key="7">
    <source>
        <dbReference type="ARBA" id="ARBA00023237"/>
    </source>
</evidence>
<dbReference type="InterPro" id="IPR036942">
    <property type="entry name" value="Beta-barrel_TonB_sf"/>
</dbReference>
<keyword evidence="7" id="KW-0998">Cell outer membrane</keyword>
<comment type="subcellular location">
    <subcellularLocation>
        <location evidence="1">Cell outer membrane</location>
        <topology evidence="1">Multi-pass membrane protein</topology>
    </subcellularLocation>
</comment>
<dbReference type="PANTHER" id="PTHR30069">
    <property type="entry name" value="TONB-DEPENDENT OUTER MEMBRANE RECEPTOR"/>
    <property type="match status" value="1"/>
</dbReference>
<keyword evidence="10" id="KW-1185">Reference proteome</keyword>
<dbReference type="KEGG" id="mgod:E7746_12750"/>
<dbReference type="PANTHER" id="PTHR30069:SF29">
    <property type="entry name" value="HEMOGLOBIN AND HEMOGLOBIN-HAPTOGLOBIN-BINDING PROTEIN 1-RELATED"/>
    <property type="match status" value="1"/>
</dbReference>
<dbReference type="InterPro" id="IPR008969">
    <property type="entry name" value="CarboxyPept-like_regulatory"/>
</dbReference>
<evidence type="ECO:0000256" key="2">
    <source>
        <dbReference type="ARBA" id="ARBA00022448"/>
    </source>
</evidence>
<accession>A0A4P7VQU7</accession>
<evidence type="ECO:0000256" key="1">
    <source>
        <dbReference type="ARBA" id="ARBA00004571"/>
    </source>
</evidence>
<dbReference type="OrthoDB" id="603275at2"/>
<dbReference type="Proteomes" id="UP000297031">
    <property type="component" value="Chromosome"/>
</dbReference>
<dbReference type="Gene3D" id="2.60.40.1120">
    <property type="entry name" value="Carboxypeptidase-like, regulatory domain"/>
    <property type="match status" value="1"/>
</dbReference>
<dbReference type="RefSeq" id="WP_136411048.1">
    <property type="nucleotide sequence ID" value="NZ_CP039393.1"/>
</dbReference>
<evidence type="ECO:0000256" key="6">
    <source>
        <dbReference type="ARBA" id="ARBA00023136"/>
    </source>
</evidence>
<keyword evidence="4" id="KW-0812">Transmembrane</keyword>
<evidence type="ECO:0000313" key="9">
    <source>
        <dbReference type="EMBL" id="QCD36687.1"/>
    </source>
</evidence>
<dbReference type="SUPFAM" id="SSF56935">
    <property type="entry name" value="Porins"/>
    <property type="match status" value="1"/>
</dbReference>
<keyword evidence="2" id="KW-0813">Transport</keyword>
<feature type="signal peptide" evidence="8">
    <location>
        <begin position="1"/>
        <end position="20"/>
    </location>
</feature>
<dbReference type="Gene3D" id="2.40.170.20">
    <property type="entry name" value="TonB-dependent receptor, beta-barrel domain"/>
    <property type="match status" value="1"/>
</dbReference>
<gene>
    <name evidence="9" type="ORF">E7746_12750</name>
</gene>
<evidence type="ECO:0000256" key="5">
    <source>
        <dbReference type="ARBA" id="ARBA00022729"/>
    </source>
</evidence>
<keyword evidence="3" id="KW-1134">Transmembrane beta strand</keyword>
<protein>
    <recommendedName>
        <fullName evidence="11">TonB-dependent receptor</fullName>
    </recommendedName>
</protein>
<keyword evidence="6" id="KW-0472">Membrane</keyword>
<feature type="chain" id="PRO_5020790942" description="TonB-dependent receptor" evidence="8">
    <location>
        <begin position="21"/>
        <end position="851"/>
    </location>
</feature>
<reference evidence="9 10" key="1">
    <citation type="submission" date="2019-02" db="EMBL/GenBank/DDBJ databases">
        <title>Isolation and identification of novel species under the genus Muribaculum.</title>
        <authorList>
            <person name="Miyake S."/>
            <person name="Ding Y."/>
            <person name="Low A."/>
            <person name="Soh M."/>
            <person name="Seedorf H."/>
        </authorList>
    </citation>
    <scope>NUCLEOTIDE SEQUENCE [LARGE SCALE GENOMIC DNA]</scope>
    <source>
        <strain evidence="9 10">TLL-A4</strain>
    </source>
</reference>
<sequence length="851" mass="95429">MKRYITLFLSTLLGIAVMTAAPEIIRGTVTDSESGEPLPGVVVQSINEASKSVSFSSTKADGSFTLNVKSGVSVTFRCMGYETLSMKVTDDFASVKMSPKATQLRDVIIKAPDIYQKGDTLVYNVDKFAKQQDDAIIDVIKRLPGIKVDDDGTIVYNGKPINKFYIDGNDFIGGQYGLATNNLSKDDVKSVEVLENHQPIKALDDIEFSDQAGINLKLKEDARQKWVGVAQGAAGFSPMLYDASLFTMRIASKIQNMFTLKVDNTGWDPSTQIIEHDYEMLFDRSYDANIWSDYISADAVSIPLADKRTRDNLSMLANAITAWRTGDTSMRLKLNYSGDRLDYGSGVTTDYFSSDIPDFVQNKSLCTSIHDVTAQLNSEVNKSGYYLKNKLVADALWRNSDSDVSGSYSLGQRVKRRTLSVVDDLRLVKRNDKRLITVSSRNSVNHNPQELNVTGDEINADQWIHTTDVRSTTEVKYGRFFGRWKLYTSGGVDLNYHRLKSSLTGRELPEEGDGHYNAFVSGIYVTPQLDYDYRSFNLSIWLPVKWRHYSIAGNRDFVDVSPRVWVRKQIGAKSEFSASVAYAMSSPSAEMFVDTPFMLDSRNIYRAVAMERYTNSSSASLTYNYRNPLSAFFANISGSFQLSRAPFMSNQLFMGDFIVSTYSPMACTSRIMSLSGGLSKGIGHGRLVVGIDASTNHVTSATMREGGKVPYKQWFVSVNPYVKGNIVRWLSMAYDMHGQHNSFAVEEEPSSHVNSFNHSLSLTVVPNDYWMFTAGCEHYYTRFAEGNHSNLVLFDASVVWQITGRTRLSLTASNLLDERSYRYMSYGTLSQSEYVYRIRPRNVLASVQVRF</sequence>
<dbReference type="SUPFAM" id="SSF49464">
    <property type="entry name" value="Carboxypeptidase regulatory domain-like"/>
    <property type="match status" value="1"/>
</dbReference>
<evidence type="ECO:0000313" key="10">
    <source>
        <dbReference type="Proteomes" id="UP000297031"/>
    </source>
</evidence>
<dbReference type="GO" id="GO:0015344">
    <property type="term" value="F:siderophore uptake transmembrane transporter activity"/>
    <property type="evidence" value="ECO:0007669"/>
    <property type="project" value="TreeGrafter"/>
</dbReference>
<evidence type="ECO:0000256" key="3">
    <source>
        <dbReference type="ARBA" id="ARBA00022452"/>
    </source>
</evidence>
<dbReference type="EMBL" id="CP039393">
    <property type="protein sequence ID" value="QCD36687.1"/>
    <property type="molecule type" value="Genomic_DNA"/>
</dbReference>
<evidence type="ECO:0000256" key="8">
    <source>
        <dbReference type="SAM" id="SignalP"/>
    </source>
</evidence>
<name>A0A4P7VQU7_9BACT</name>
<dbReference type="GO" id="GO:0009279">
    <property type="term" value="C:cell outer membrane"/>
    <property type="evidence" value="ECO:0007669"/>
    <property type="project" value="UniProtKB-SubCell"/>
</dbReference>
<dbReference type="Pfam" id="PF13620">
    <property type="entry name" value="CarboxypepD_reg"/>
    <property type="match status" value="1"/>
</dbReference>